<evidence type="ECO:0000259" key="1">
    <source>
        <dbReference type="Pfam" id="PF20530"/>
    </source>
</evidence>
<gene>
    <name evidence="2" type="ORF">ENS31_09175</name>
</gene>
<feature type="domain" description="DUF6745" evidence="1">
    <location>
        <begin position="235"/>
        <end position="391"/>
    </location>
</feature>
<sequence length="397" mass="45795">MGPIKTLLTEVDDFKKFHRLITGTAGKSEKISDREASFISKRFNDRLENWQIVLRNMNSINESDFRNHSEAWLKLMHCDQKIIFSSEVIPNSLNKTNPFDSSGKILKPVSVSIKFYNMLAELFYQGGIWTNVQQRMYELSHLYSEFVKSLFYDKRIGLNYEETKKFYGKYYQPYHLPLSNKLDCLLFIASECMFYAIGGYSYLDPFPIEDGIDSETYLNGLKYILKAIDAGFGFFVFTEGVVGVYSIPKLKFNERGQIHCADGPAMKLVSGETAYFYNGISVDEKIIMHPQELSVKEILSTKHPHIKEVMIEKYGLGNFVESLRYFVLDEIKVENSFYQLLSVDIEEGDPLNVLRVTCPSTGKKHYLRVPPGIKKFKDALAWTFGVSSRELDIYFET</sequence>
<dbReference type="EMBL" id="DSUJ01000008">
    <property type="protein sequence ID" value="HFI91680.1"/>
    <property type="molecule type" value="Genomic_DNA"/>
</dbReference>
<dbReference type="AlphaFoldDB" id="A0A7V2ZKN7"/>
<evidence type="ECO:0000313" key="2">
    <source>
        <dbReference type="EMBL" id="HFI91680.1"/>
    </source>
</evidence>
<name>A0A7V2ZKN7_9BACT</name>
<proteinExistence type="predicted"/>
<protein>
    <recommendedName>
        <fullName evidence="1">DUF6745 domain-containing protein</fullName>
    </recommendedName>
</protein>
<reference evidence="2" key="1">
    <citation type="journal article" date="2020" name="mSystems">
        <title>Genome- and Community-Level Interaction Insights into Carbon Utilization and Element Cycling Functions of Hydrothermarchaeota in Hydrothermal Sediment.</title>
        <authorList>
            <person name="Zhou Z."/>
            <person name="Liu Y."/>
            <person name="Xu W."/>
            <person name="Pan J."/>
            <person name="Luo Z.H."/>
            <person name="Li M."/>
        </authorList>
    </citation>
    <scope>NUCLEOTIDE SEQUENCE [LARGE SCALE GENOMIC DNA]</scope>
    <source>
        <strain evidence="2">SpSt-479</strain>
    </source>
</reference>
<organism evidence="2">
    <name type="scientific">Ignavibacterium album</name>
    <dbReference type="NCBI Taxonomy" id="591197"/>
    <lineage>
        <taxon>Bacteria</taxon>
        <taxon>Pseudomonadati</taxon>
        <taxon>Ignavibacteriota</taxon>
        <taxon>Ignavibacteria</taxon>
        <taxon>Ignavibacteriales</taxon>
        <taxon>Ignavibacteriaceae</taxon>
        <taxon>Ignavibacterium</taxon>
    </lineage>
</organism>
<dbReference type="InterPro" id="IPR046633">
    <property type="entry name" value="DUF6745"/>
</dbReference>
<accession>A0A7V2ZKN7</accession>
<comment type="caution">
    <text evidence="2">The sequence shown here is derived from an EMBL/GenBank/DDBJ whole genome shotgun (WGS) entry which is preliminary data.</text>
</comment>
<dbReference type="Pfam" id="PF20530">
    <property type="entry name" value="DUF6745"/>
    <property type="match status" value="1"/>
</dbReference>